<dbReference type="Gene3D" id="2.60.40.4150">
    <property type="entry name" value="Type VI secretion system, lipoprotein SciN"/>
    <property type="match status" value="1"/>
</dbReference>
<dbReference type="Pfam" id="PF12790">
    <property type="entry name" value="T6SS-SciN"/>
    <property type="match status" value="1"/>
</dbReference>
<dbReference type="InterPro" id="IPR038706">
    <property type="entry name" value="Type_VI_SciN-like_sf"/>
</dbReference>
<dbReference type="PANTHER" id="PTHR37625">
    <property type="entry name" value="OUTER MEMBRANE LIPOPROTEIN-RELATED"/>
    <property type="match status" value="1"/>
</dbReference>
<accession>A0ABW2YTK9</accession>
<name>A0ABW2YTK9_9GAMM</name>
<evidence type="ECO:0000313" key="2">
    <source>
        <dbReference type="Proteomes" id="UP001597090"/>
    </source>
</evidence>
<dbReference type="RefSeq" id="WP_386812845.1">
    <property type="nucleotide sequence ID" value="NZ_JBHTIH010000004.1"/>
</dbReference>
<dbReference type="NCBIfam" id="TIGR03352">
    <property type="entry name" value="VI_chp_3"/>
    <property type="match status" value="1"/>
</dbReference>
<dbReference type="PANTHER" id="PTHR37625:SF4">
    <property type="entry name" value="OUTER MEMBRANE LIPOPROTEIN"/>
    <property type="match status" value="1"/>
</dbReference>
<organism evidence="1 2">
    <name type="scientific">Lysobacter koreensis</name>
    <dbReference type="NCBI Taxonomy" id="266122"/>
    <lineage>
        <taxon>Bacteria</taxon>
        <taxon>Pseudomonadati</taxon>
        <taxon>Pseudomonadota</taxon>
        <taxon>Gammaproteobacteria</taxon>
        <taxon>Lysobacterales</taxon>
        <taxon>Lysobacteraceae</taxon>
        <taxon>Lysobacter</taxon>
    </lineage>
</organism>
<dbReference type="Proteomes" id="UP001597090">
    <property type="component" value="Unassembled WGS sequence"/>
</dbReference>
<reference evidence="2" key="1">
    <citation type="journal article" date="2019" name="Int. J. Syst. Evol. Microbiol.">
        <title>The Global Catalogue of Microorganisms (GCM) 10K type strain sequencing project: providing services to taxonomists for standard genome sequencing and annotation.</title>
        <authorList>
            <consortium name="The Broad Institute Genomics Platform"/>
            <consortium name="The Broad Institute Genome Sequencing Center for Infectious Disease"/>
            <person name="Wu L."/>
            <person name="Ma J."/>
        </authorList>
    </citation>
    <scope>NUCLEOTIDE SEQUENCE [LARGE SCALE GENOMIC DNA]</scope>
    <source>
        <strain evidence="2">CCUG 55491</strain>
    </source>
</reference>
<comment type="caution">
    <text evidence="1">The sequence shown here is derived from an EMBL/GenBank/DDBJ whole genome shotgun (WGS) entry which is preliminary data.</text>
</comment>
<keyword evidence="2" id="KW-1185">Reference proteome</keyword>
<keyword evidence="1" id="KW-0449">Lipoprotein</keyword>
<sequence>MDSPAPGGARRILELPSPESRTAARAAHAVALAGVLLMAGGCASQGGVGGMVGKTLEAVGLKGQAPREQAVPLRLYAGDNLNAGKDKRGLALVVRVYQLRGAQRFEQAPFEAFLDEASEKAALGDDLIKATEILLMPGQRHELAETVAAEGSHLGAVALFRAPVANRWRFVFDARKAAKDGITLGLHACAMTTTSPALITALASPPHSLSAVNCAGKR</sequence>
<proteinExistence type="predicted"/>
<dbReference type="InterPro" id="IPR017734">
    <property type="entry name" value="T6SS_SciN"/>
</dbReference>
<dbReference type="EMBL" id="JBHTIH010000004">
    <property type="protein sequence ID" value="MFD0739817.1"/>
    <property type="molecule type" value="Genomic_DNA"/>
</dbReference>
<evidence type="ECO:0000313" key="1">
    <source>
        <dbReference type="EMBL" id="MFD0739817.1"/>
    </source>
</evidence>
<protein>
    <submittedName>
        <fullName evidence="1">Type VI secretion system lipoprotein TssJ</fullName>
    </submittedName>
</protein>
<gene>
    <name evidence="1" type="primary">tssJ</name>
    <name evidence="1" type="ORF">ACFQZQ_11040</name>
</gene>